<dbReference type="Pfam" id="PF01263">
    <property type="entry name" value="Aldose_epim"/>
    <property type="match status" value="1"/>
</dbReference>
<feature type="active site" description="Proton acceptor" evidence="10">
    <location>
        <position position="317"/>
    </location>
</feature>
<evidence type="ECO:0000256" key="7">
    <source>
        <dbReference type="ARBA" id="ARBA00023235"/>
    </source>
</evidence>
<evidence type="ECO:0000256" key="2">
    <source>
        <dbReference type="ARBA" id="ARBA00005028"/>
    </source>
</evidence>
<dbReference type="InterPro" id="IPR015443">
    <property type="entry name" value="Aldose_1-epimerase"/>
</dbReference>
<dbReference type="PANTHER" id="PTHR10091:SF0">
    <property type="entry name" value="GALACTOSE MUTAROTASE"/>
    <property type="match status" value="1"/>
</dbReference>
<dbReference type="RefSeq" id="WP_120527988.1">
    <property type="nucleotide sequence ID" value="NZ_JABFJV010000231.1"/>
</dbReference>
<keyword evidence="5" id="KW-0963">Cytoplasm</keyword>
<dbReference type="Gene3D" id="2.70.98.10">
    <property type="match status" value="1"/>
</dbReference>
<dbReference type="GO" id="GO:0004034">
    <property type="term" value="F:aldose 1-epimerase activity"/>
    <property type="evidence" value="ECO:0007669"/>
    <property type="project" value="UniProtKB-EC"/>
</dbReference>
<reference evidence="13 14" key="1">
    <citation type="submission" date="2020-05" db="EMBL/GenBank/DDBJ databases">
        <authorList>
            <person name="Whitworth D."/>
        </authorList>
    </citation>
    <scope>NUCLEOTIDE SEQUENCE [LARGE SCALE GENOMIC DNA]</scope>
    <source>
        <strain evidence="13 14">AB043B</strain>
    </source>
</reference>
<protein>
    <recommendedName>
        <fullName evidence="9">Aldose 1-epimerase</fullName>
        <ecNumber evidence="9">5.1.3.3</ecNumber>
    </recommendedName>
</protein>
<dbReference type="AlphaFoldDB" id="A0A3A8HQ79"/>
<keyword evidence="6" id="KW-0597">Phosphoprotein</keyword>
<comment type="similarity">
    <text evidence="3 9">Belongs to the aldose epimerase family.</text>
</comment>
<dbReference type="OrthoDB" id="9779408at2"/>
<comment type="pathway">
    <text evidence="2 9">Carbohydrate metabolism; hexose metabolism.</text>
</comment>
<dbReference type="GO" id="GO:0005737">
    <property type="term" value="C:cytoplasm"/>
    <property type="evidence" value="ECO:0007669"/>
    <property type="project" value="UniProtKB-SubCell"/>
</dbReference>
<dbReference type="InterPro" id="IPR011013">
    <property type="entry name" value="Gal_mutarotase_sf_dom"/>
</dbReference>
<evidence type="ECO:0000256" key="10">
    <source>
        <dbReference type="PIRSR" id="PIRSR005096-1"/>
    </source>
</evidence>
<evidence type="ECO:0000256" key="12">
    <source>
        <dbReference type="PIRSR" id="PIRSR005096-3"/>
    </source>
</evidence>
<evidence type="ECO:0000313" key="14">
    <source>
        <dbReference type="Proteomes" id="UP000563426"/>
    </source>
</evidence>
<comment type="caution">
    <text evidence="13">The sequence shown here is derived from an EMBL/GenBank/DDBJ whole genome shotgun (WGS) entry which is preliminary data.</text>
</comment>
<dbReference type="PANTHER" id="PTHR10091">
    <property type="entry name" value="ALDOSE-1-EPIMERASE"/>
    <property type="match status" value="1"/>
</dbReference>
<keyword evidence="14" id="KW-1185">Reference proteome</keyword>
<proteinExistence type="inferred from homology"/>
<name>A0A3A8HQ79_9BACT</name>
<sequence length="354" mass="38798">MERSSFGTAPGGQPVDVYTLTNRQGMEARVTNYGGILLSLRVPDRDGRFDDVVLGYDSLADYVKESPYFGALVGRYGNRIARGRFTLDGRQYTLATNNGVNHLHGGLKGFDKVVWAAAPFENDQGMGLVLTYVSPDGEEGYPGTLTARVTYTLTADNALVFDYHATTDKPTPVNLTQHSYFNLAGDGRRDILGHVVTFNADRFVPIDATSIPLGMLRDVTGTPFDFRRPTAIGARIQQDDEQLRNGIGYDHSLVLDKGGQPGALTLAAHVLEPSTGRVMEVHTTEPGMQFYSGNFLDGSLKGKRGAVYHHRFGFALETQHLPDSPNQPAFPSTILRPGEEYRSRTLYRFSVSGA</sequence>
<evidence type="ECO:0000313" key="13">
    <source>
        <dbReference type="EMBL" id="NOK37505.1"/>
    </source>
</evidence>
<feature type="binding site" evidence="12">
    <location>
        <begin position="178"/>
        <end position="180"/>
    </location>
    <ligand>
        <name>beta-D-galactose</name>
        <dbReference type="ChEBI" id="CHEBI:27667"/>
    </ligand>
</feature>
<dbReference type="InterPro" id="IPR008183">
    <property type="entry name" value="Aldose_1/G6P_1-epimerase"/>
</dbReference>
<organism evidence="13 14">
    <name type="scientific">Corallococcus exercitus</name>
    <dbReference type="NCBI Taxonomy" id="2316736"/>
    <lineage>
        <taxon>Bacteria</taxon>
        <taxon>Pseudomonadati</taxon>
        <taxon>Myxococcota</taxon>
        <taxon>Myxococcia</taxon>
        <taxon>Myxococcales</taxon>
        <taxon>Cystobacterineae</taxon>
        <taxon>Myxococcaceae</taxon>
        <taxon>Corallococcus</taxon>
    </lineage>
</organism>
<dbReference type="EC" id="5.1.3.3" evidence="9"/>
<evidence type="ECO:0000256" key="9">
    <source>
        <dbReference type="PIRNR" id="PIRNR005096"/>
    </source>
</evidence>
<dbReference type="GO" id="GO:0033499">
    <property type="term" value="P:galactose catabolic process via UDP-galactose, Leloir pathway"/>
    <property type="evidence" value="ECO:0007669"/>
    <property type="project" value="TreeGrafter"/>
</dbReference>
<dbReference type="SUPFAM" id="SSF74650">
    <property type="entry name" value="Galactose mutarotase-like"/>
    <property type="match status" value="1"/>
</dbReference>
<dbReference type="Proteomes" id="UP000563426">
    <property type="component" value="Unassembled WGS sequence"/>
</dbReference>
<dbReference type="NCBIfam" id="NF008277">
    <property type="entry name" value="PRK11055.1"/>
    <property type="match status" value="1"/>
</dbReference>
<evidence type="ECO:0000256" key="6">
    <source>
        <dbReference type="ARBA" id="ARBA00022553"/>
    </source>
</evidence>
<dbReference type="InterPro" id="IPR014718">
    <property type="entry name" value="GH-type_carb-bd"/>
</dbReference>
<evidence type="ECO:0000256" key="8">
    <source>
        <dbReference type="ARBA" id="ARBA00023277"/>
    </source>
</evidence>
<evidence type="ECO:0000256" key="3">
    <source>
        <dbReference type="ARBA" id="ARBA00006206"/>
    </source>
</evidence>
<evidence type="ECO:0000256" key="4">
    <source>
        <dbReference type="ARBA" id="ARBA00011245"/>
    </source>
</evidence>
<evidence type="ECO:0000256" key="11">
    <source>
        <dbReference type="PIRSR" id="PIRSR005096-2"/>
    </source>
</evidence>
<dbReference type="CDD" id="cd09019">
    <property type="entry name" value="galactose_mutarotase_like"/>
    <property type="match status" value="1"/>
</dbReference>
<dbReference type="PIRSF" id="PIRSF005096">
    <property type="entry name" value="GALM"/>
    <property type="match status" value="1"/>
</dbReference>
<dbReference type="GO" id="GO:0006006">
    <property type="term" value="P:glucose metabolic process"/>
    <property type="evidence" value="ECO:0007669"/>
    <property type="project" value="TreeGrafter"/>
</dbReference>
<dbReference type="InterPro" id="IPR047215">
    <property type="entry name" value="Galactose_mutarotase-like"/>
</dbReference>
<evidence type="ECO:0000256" key="1">
    <source>
        <dbReference type="ARBA" id="ARBA00004496"/>
    </source>
</evidence>
<comment type="subcellular location">
    <subcellularLocation>
        <location evidence="1">Cytoplasm</location>
    </subcellularLocation>
</comment>
<dbReference type="GO" id="GO:0030246">
    <property type="term" value="F:carbohydrate binding"/>
    <property type="evidence" value="ECO:0007669"/>
    <property type="project" value="InterPro"/>
</dbReference>
<dbReference type="EMBL" id="JABFJV010000231">
    <property type="protein sequence ID" value="NOK37505.1"/>
    <property type="molecule type" value="Genomic_DNA"/>
</dbReference>
<gene>
    <name evidence="13" type="ORF">HMI49_30345</name>
</gene>
<feature type="active site" description="Proton donor" evidence="10">
    <location>
        <position position="178"/>
    </location>
</feature>
<keyword evidence="7 9" id="KW-0413">Isomerase</keyword>
<comment type="catalytic activity">
    <reaction evidence="9">
        <text>alpha-D-glucose = beta-D-glucose</text>
        <dbReference type="Rhea" id="RHEA:10264"/>
        <dbReference type="ChEBI" id="CHEBI:15903"/>
        <dbReference type="ChEBI" id="CHEBI:17925"/>
        <dbReference type="EC" id="5.1.3.3"/>
    </reaction>
</comment>
<feature type="binding site" evidence="12">
    <location>
        <begin position="78"/>
        <end position="79"/>
    </location>
    <ligand>
        <name>beta-D-galactose</name>
        <dbReference type="ChEBI" id="CHEBI:27667"/>
    </ligand>
</feature>
<accession>A0A3A8HQ79</accession>
<dbReference type="UniPathway" id="UPA00242"/>
<keyword evidence="8 9" id="KW-0119">Carbohydrate metabolism</keyword>
<dbReference type="FunFam" id="2.70.98.10:FF:000003">
    <property type="entry name" value="Aldose 1-epimerase"/>
    <property type="match status" value="1"/>
</dbReference>
<evidence type="ECO:0000256" key="5">
    <source>
        <dbReference type="ARBA" id="ARBA00022490"/>
    </source>
</evidence>
<comment type="subunit">
    <text evidence="4">Monomer.</text>
</comment>
<feature type="binding site" evidence="11">
    <location>
        <position position="250"/>
    </location>
    <ligand>
        <name>beta-D-galactose</name>
        <dbReference type="ChEBI" id="CHEBI:27667"/>
    </ligand>
</feature>